<dbReference type="WBParaSite" id="ALUE_0002101401-mRNA-1">
    <property type="protein sequence ID" value="ALUE_0002101401-mRNA-1"/>
    <property type="gene ID" value="ALUE_0002101401"/>
</dbReference>
<dbReference type="InterPro" id="IPR016181">
    <property type="entry name" value="Acyl_CoA_acyltransferase"/>
</dbReference>
<dbReference type="InterPro" id="IPR041496">
    <property type="entry name" value="YitH/HolE_GNAT"/>
</dbReference>
<reference evidence="3" key="1">
    <citation type="submission" date="2017-02" db="UniProtKB">
        <authorList>
            <consortium name="WormBaseParasite"/>
        </authorList>
    </citation>
    <scope>IDENTIFICATION</scope>
</reference>
<dbReference type="PANTHER" id="PTHR47237">
    <property type="entry name" value="SLL0310 PROTEIN"/>
    <property type="match status" value="1"/>
</dbReference>
<evidence type="ECO:0000313" key="2">
    <source>
        <dbReference type="Proteomes" id="UP000036681"/>
    </source>
</evidence>
<name>A0A0M3IQI6_ASCLU</name>
<protein>
    <submittedName>
        <fullName evidence="3">Acetyltransf_18 domain-containing protein</fullName>
    </submittedName>
</protein>
<evidence type="ECO:0000259" key="1">
    <source>
        <dbReference type="Pfam" id="PF18014"/>
    </source>
</evidence>
<dbReference type="SUPFAM" id="SSF55729">
    <property type="entry name" value="Acyl-CoA N-acyltransferases (Nat)"/>
    <property type="match status" value="1"/>
</dbReference>
<feature type="domain" description="YitH/HolE acetyltransferase (GNAT)" evidence="1">
    <location>
        <begin position="88"/>
        <end position="168"/>
    </location>
</feature>
<proteinExistence type="predicted"/>
<dbReference type="Gene3D" id="3.40.630.90">
    <property type="match status" value="1"/>
</dbReference>
<dbReference type="Proteomes" id="UP000036681">
    <property type="component" value="Unplaced"/>
</dbReference>
<dbReference type="Pfam" id="PF18014">
    <property type="entry name" value="Acetyltransf_18"/>
    <property type="match status" value="1"/>
</dbReference>
<dbReference type="PANTHER" id="PTHR47237:SF1">
    <property type="entry name" value="SLL0310 PROTEIN"/>
    <property type="match status" value="1"/>
</dbReference>
<evidence type="ECO:0000313" key="3">
    <source>
        <dbReference type="WBParaSite" id="ALUE_0002101401-mRNA-1"/>
    </source>
</evidence>
<keyword evidence="2" id="KW-1185">Reference proteome</keyword>
<organism evidence="2 3">
    <name type="scientific">Ascaris lumbricoides</name>
    <name type="common">Giant roundworm</name>
    <dbReference type="NCBI Taxonomy" id="6252"/>
    <lineage>
        <taxon>Eukaryota</taxon>
        <taxon>Metazoa</taxon>
        <taxon>Ecdysozoa</taxon>
        <taxon>Nematoda</taxon>
        <taxon>Chromadorea</taxon>
        <taxon>Rhabditida</taxon>
        <taxon>Spirurina</taxon>
        <taxon>Ascaridomorpha</taxon>
        <taxon>Ascaridoidea</taxon>
        <taxon>Ascarididae</taxon>
        <taxon>Ascaris</taxon>
    </lineage>
</organism>
<dbReference type="InterPro" id="IPR052729">
    <property type="entry name" value="Acyl/Acetyltrans_Enzymes"/>
</dbReference>
<sequence>MSPIYERSYGFSHYCEWATSILQIGSVKPNKIKGRHLILCSLSIPVLLQSLLILLVQEQITPKKCVCSGMGDNIEVKKADEVTFSELCDYDDSITNSRREDFIRFTAVFREDAICKVIINENEKIVGFGRIRQSFNGSLIIGPIYCDSDANFIALFKSLIESYSKNISTSTNITMRSPSIKTTQIANLLRGAAEIMEISKLQPQFTKCVPHHDISKIYAITDLFVFL</sequence>
<dbReference type="AlphaFoldDB" id="A0A0M3IQI6"/>
<accession>A0A0M3IQI6</accession>